<evidence type="ECO:0000313" key="8">
    <source>
        <dbReference type="EMBL" id="MBB4764642.1"/>
    </source>
</evidence>
<feature type="domain" description="OmpR/PhoB-type" evidence="7">
    <location>
        <begin position="1"/>
        <end position="92"/>
    </location>
</feature>
<dbReference type="InterPro" id="IPR036388">
    <property type="entry name" value="WH-like_DNA-bd_sf"/>
</dbReference>
<evidence type="ECO:0000256" key="2">
    <source>
        <dbReference type="ARBA" id="ARBA00023015"/>
    </source>
</evidence>
<dbReference type="GO" id="GO:0003677">
    <property type="term" value="F:DNA binding"/>
    <property type="evidence" value="ECO:0007669"/>
    <property type="project" value="UniProtKB-UniRule"/>
</dbReference>
<dbReference type="InterPro" id="IPR051677">
    <property type="entry name" value="AfsR-DnrI-RedD_regulator"/>
</dbReference>
<evidence type="ECO:0000313" key="9">
    <source>
        <dbReference type="Proteomes" id="UP000578112"/>
    </source>
</evidence>
<dbReference type="Pfam" id="PF00486">
    <property type="entry name" value="Trans_reg_C"/>
    <property type="match status" value="1"/>
</dbReference>
<keyword evidence="9" id="KW-1185">Reference proteome</keyword>
<name>A0A7W7I1G8_9ACTN</name>
<accession>A0A7W7I1G8</accession>
<keyword evidence="4" id="KW-0804">Transcription</keyword>
<dbReference type="EMBL" id="JACHNH010000001">
    <property type="protein sequence ID" value="MBB4764642.1"/>
    <property type="molecule type" value="Genomic_DNA"/>
</dbReference>
<dbReference type="GO" id="GO:0000160">
    <property type="term" value="P:phosphorelay signal transduction system"/>
    <property type="evidence" value="ECO:0007669"/>
    <property type="project" value="InterPro"/>
</dbReference>
<dbReference type="CDD" id="cd15831">
    <property type="entry name" value="BTAD"/>
    <property type="match status" value="1"/>
</dbReference>
<reference evidence="8 9" key="1">
    <citation type="submission" date="2020-08" db="EMBL/GenBank/DDBJ databases">
        <title>Sequencing the genomes of 1000 actinobacteria strains.</title>
        <authorList>
            <person name="Klenk H.-P."/>
        </authorList>
    </citation>
    <scope>NUCLEOTIDE SEQUENCE [LARGE SCALE GENOMIC DNA]</scope>
    <source>
        <strain evidence="8 9">DSM 43149</strain>
    </source>
</reference>
<dbReference type="InterPro" id="IPR016032">
    <property type="entry name" value="Sig_transdc_resp-reg_C-effctor"/>
</dbReference>
<feature type="DNA-binding region" description="OmpR/PhoB-type" evidence="5">
    <location>
        <begin position="1"/>
        <end position="92"/>
    </location>
</feature>
<dbReference type="PROSITE" id="PS51755">
    <property type="entry name" value="OMPR_PHOB"/>
    <property type="match status" value="1"/>
</dbReference>
<dbReference type="SMART" id="SM01043">
    <property type="entry name" value="BTAD"/>
    <property type="match status" value="1"/>
</dbReference>
<dbReference type="InterPro" id="IPR005158">
    <property type="entry name" value="BTAD"/>
</dbReference>
<comment type="similarity">
    <text evidence="1">Belongs to the AfsR/DnrI/RedD regulatory family.</text>
</comment>
<evidence type="ECO:0000256" key="4">
    <source>
        <dbReference type="ARBA" id="ARBA00023163"/>
    </source>
</evidence>
<evidence type="ECO:0000259" key="7">
    <source>
        <dbReference type="PROSITE" id="PS51755"/>
    </source>
</evidence>
<dbReference type="PANTHER" id="PTHR35807:SF1">
    <property type="entry name" value="TRANSCRIPTIONAL REGULATOR REDD"/>
    <property type="match status" value="1"/>
</dbReference>
<comment type="caution">
    <text evidence="8">The sequence shown here is derived from an EMBL/GenBank/DDBJ whole genome shotgun (WGS) entry which is preliminary data.</text>
</comment>
<evidence type="ECO:0000256" key="5">
    <source>
        <dbReference type="PROSITE-ProRule" id="PRU01091"/>
    </source>
</evidence>
<dbReference type="Gene3D" id="1.10.10.10">
    <property type="entry name" value="Winged helix-like DNA-binding domain superfamily/Winged helix DNA-binding domain"/>
    <property type="match status" value="1"/>
</dbReference>
<evidence type="ECO:0000256" key="3">
    <source>
        <dbReference type="ARBA" id="ARBA00023125"/>
    </source>
</evidence>
<dbReference type="PANTHER" id="PTHR35807">
    <property type="entry name" value="TRANSCRIPTIONAL REGULATOR REDD-RELATED"/>
    <property type="match status" value="1"/>
</dbReference>
<gene>
    <name evidence="8" type="ORF">BJ971_005198</name>
</gene>
<dbReference type="InterPro" id="IPR001867">
    <property type="entry name" value="OmpR/PhoB-type_DNA-bd"/>
</dbReference>
<dbReference type="Proteomes" id="UP000578112">
    <property type="component" value="Unassembled WGS sequence"/>
</dbReference>
<evidence type="ECO:0000256" key="6">
    <source>
        <dbReference type="SAM" id="MobiDB-lite"/>
    </source>
</evidence>
<dbReference type="SMART" id="SM00862">
    <property type="entry name" value="Trans_reg_C"/>
    <property type="match status" value="1"/>
</dbReference>
<dbReference type="GO" id="GO:0006355">
    <property type="term" value="P:regulation of DNA-templated transcription"/>
    <property type="evidence" value="ECO:0007669"/>
    <property type="project" value="InterPro"/>
</dbReference>
<dbReference type="AlphaFoldDB" id="A0A7W7I1G8"/>
<sequence length="746" mass="79957">MIEFGVLGPLTVRRDNEPVAVNAAMLRGLLALLLHRPGQPVSVDTIVETLWPGGRPPATARKTVQVYVGRLRKALADDERIRHGPGGYTIVVTPGELDTTRFRALVDIARDAHRRGEPATADGTFTEALGLWRGTPFADLDGAGVVAEEIRLLDEQWLAAHELRAAARLDLRRHHEVVADLVGLLPAHPYHERLVSYLMLALYRSDRQSEALDLYRRTRDQLADELGIEPGPAMSGLQRAILRNDSRLGQLGANDLDGITAPPHQPSVVTAAASPQAGAAPPPASDGPAGRRSLPARAMTAAVVTALTLGLLGASMPAARPRMTGLFNIVLAPFAWSGPAQEPVASRLETVLHRELKAWSNEIATIQLRGPDQVGAVDPGPGSDRGEALGRVAREHGADVVVTARLHAADGKLTVAIELLLTDRTFGETPEFVGLHDISITEPADVLARNVEINEELTEATLHYLKAVVAFVRGLGDYALDDFAGAEGSLLTANAEFNVVDDAAGHQTVRRDALYLMIGNAIGRDDKARLGQAADYYRLALSQNPAYTRARIGLAEATRAAAGCQPGRTRAAPLDRAIDDYSAALTSADGTARVLLQMKARLGLGLTYQCLTAAGLGDRWADADAEFREVLRLHALGRLFDGNNRHSLLLAAEARAGQALIAFLTADGPDADRYGGYPAAAAAYEDALRLLGGIDVERQTTVERELVYLRNLRSVYRAMDAVSKLGNVDERISAAEERLAAMAGSR</sequence>
<dbReference type="SUPFAM" id="SSF46894">
    <property type="entry name" value="C-terminal effector domain of the bipartite response regulators"/>
    <property type="match status" value="1"/>
</dbReference>
<keyword evidence="2" id="KW-0805">Transcription regulation</keyword>
<proteinExistence type="inferred from homology"/>
<protein>
    <submittedName>
        <fullName evidence="8">DNA-binding SARP family transcriptional activator</fullName>
    </submittedName>
</protein>
<dbReference type="InterPro" id="IPR011990">
    <property type="entry name" value="TPR-like_helical_dom_sf"/>
</dbReference>
<keyword evidence="3 5" id="KW-0238">DNA-binding</keyword>
<organism evidence="8 9">
    <name type="scientific">Actinoplanes digitatis</name>
    <dbReference type="NCBI Taxonomy" id="1868"/>
    <lineage>
        <taxon>Bacteria</taxon>
        <taxon>Bacillati</taxon>
        <taxon>Actinomycetota</taxon>
        <taxon>Actinomycetes</taxon>
        <taxon>Micromonosporales</taxon>
        <taxon>Micromonosporaceae</taxon>
        <taxon>Actinoplanes</taxon>
    </lineage>
</organism>
<evidence type="ECO:0000256" key="1">
    <source>
        <dbReference type="ARBA" id="ARBA00005820"/>
    </source>
</evidence>
<dbReference type="RefSeq" id="WP_203709104.1">
    <property type="nucleotide sequence ID" value="NZ_BOMK01000003.1"/>
</dbReference>
<feature type="region of interest" description="Disordered" evidence="6">
    <location>
        <begin position="259"/>
        <end position="292"/>
    </location>
</feature>
<dbReference type="SUPFAM" id="SSF48452">
    <property type="entry name" value="TPR-like"/>
    <property type="match status" value="1"/>
</dbReference>
<dbReference type="Gene3D" id="1.25.40.10">
    <property type="entry name" value="Tetratricopeptide repeat domain"/>
    <property type="match status" value="2"/>
</dbReference>
<dbReference type="Pfam" id="PF03704">
    <property type="entry name" value="BTAD"/>
    <property type="match status" value="1"/>
</dbReference>